<gene>
    <name evidence="3" type="ORF">ACFOY1_08415</name>
</gene>
<dbReference type="InterPro" id="IPR042100">
    <property type="entry name" value="Bug_dom1"/>
</dbReference>
<dbReference type="Proteomes" id="UP001595848">
    <property type="component" value="Unassembled WGS sequence"/>
</dbReference>
<dbReference type="PANTHER" id="PTHR42928">
    <property type="entry name" value="TRICARBOXYLATE-BINDING PROTEIN"/>
    <property type="match status" value="1"/>
</dbReference>
<dbReference type="PANTHER" id="PTHR42928:SF5">
    <property type="entry name" value="BLR1237 PROTEIN"/>
    <property type="match status" value="1"/>
</dbReference>
<comment type="caution">
    <text evidence="3">The sequence shown here is derived from an EMBL/GenBank/DDBJ whole genome shotgun (WGS) entry which is preliminary data.</text>
</comment>
<dbReference type="Pfam" id="PF03401">
    <property type="entry name" value="TctC"/>
    <property type="match status" value="1"/>
</dbReference>
<comment type="similarity">
    <text evidence="1">Belongs to the UPF0065 (bug) family.</text>
</comment>
<keyword evidence="2" id="KW-0732">Signal</keyword>
<evidence type="ECO:0000256" key="1">
    <source>
        <dbReference type="ARBA" id="ARBA00006987"/>
    </source>
</evidence>
<dbReference type="CDD" id="cd07012">
    <property type="entry name" value="PBP2_Bug_TTT"/>
    <property type="match status" value="1"/>
</dbReference>
<feature type="chain" id="PRO_5045416791" evidence="2">
    <location>
        <begin position="27"/>
        <end position="325"/>
    </location>
</feature>
<dbReference type="Gene3D" id="3.40.190.150">
    <property type="entry name" value="Bordetella uptake gene, domain 1"/>
    <property type="match status" value="1"/>
</dbReference>
<sequence>MMKIKPLAIMAAMALAYSMAPGAAWAKYPERPITIVVGFTPGGGADTVARIVSEHMAKTLGQPIIIENKPGAGTTIAASQVARAKPDGYTLFLGSPILFGVDKILYKSITYGPKDFAPISQWTVAPMILAVNPSLPVKTVPELIALAKKKPGNLFVASSGTGGSPYLTALAFQKHAGVKFTHVPFKGGAPAIQAVVAGDVQLTFGTPPSVLPLMTAGRLRGLGVTSAERSPLLPHMPTIAEQGVKGFNQTFWFGLFAPAGTDSKAVQTLYDASVEALKDPGVRKKLASEGNDAKWSASPAEFAAWVKNEGSEHAKLAEEAGLTTQ</sequence>
<accession>A0ABV8NVJ4</accession>
<dbReference type="RefSeq" id="WP_246600359.1">
    <property type="nucleotide sequence ID" value="NZ_JAHTBN010000002.1"/>
</dbReference>
<dbReference type="SUPFAM" id="SSF53850">
    <property type="entry name" value="Periplasmic binding protein-like II"/>
    <property type="match status" value="1"/>
</dbReference>
<dbReference type="PIRSF" id="PIRSF017082">
    <property type="entry name" value="YflP"/>
    <property type="match status" value="1"/>
</dbReference>
<protein>
    <submittedName>
        <fullName evidence="3">Bug family tripartite tricarboxylate transporter substrate binding protein</fullName>
    </submittedName>
</protein>
<dbReference type="EMBL" id="JBHSBV010000003">
    <property type="protein sequence ID" value="MFC4200974.1"/>
    <property type="molecule type" value="Genomic_DNA"/>
</dbReference>
<evidence type="ECO:0000256" key="2">
    <source>
        <dbReference type="SAM" id="SignalP"/>
    </source>
</evidence>
<feature type="signal peptide" evidence="2">
    <location>
        <begin position="1"/>
        <end position="26"/>
    </location>
</feature>
<name>A0ABV8NVJ4_9BURK</name>
<dbReference type="InterPro" id="IPR005064">
    <property type="entry name" value="BUG"/>
</dbReference>
<evidence type="ECO:0000313" key="4">
    <source>
        <dbReference type="Proteomes" id="UP001595848"/>
    </source>
</evidence>
<proteinExistence type="inferred from homology"/>
<organism evidence="3 4">
    <name type="scientific">Candidimonas humi</name>
    <dbReference type="NCBI Taxonomy" id="683355"/>
    <lineage>
        <taxon>Bacteria</taxon>
        <taxon>Pseudomonadati</taxon>
        <taxon>Pseudomonadota</taxon>
        <taxon>Betaproteobacteria</taxon>
        <taxon>Burkholderiales</taxon>
        <taxon>Alcaligenaceae</taxon>
        <taxon>Candidimonas</taxon>
    </lineage>
</organism>
<keyword evidence="4" id="KW-1185">Reference proteome</keyword>
<dbReference type="Gene3D" id="3.40.190.10">
    <property type="entry name" value="Periplasmic binding protein-like II"/>
    <property type="match status" value="1"/>
</dbReference>
<evidence type="ECO:0000313" key="3">
    <source>
        <dbReference type="EMBL" id="MFC4200974.1"/>
    </source>
</evidence>
<reference evidence="4" key="1">
    <citation type="journal article" date="2019" name="Int. J. Syst. Evol. Microbiol.">
        <title>The Global Catalogue of Microorganisms (GCM) 10K type strain sequencing project: providing services to taxonomists for standard genome sequencing and annotation.</title>
        <authorList>
            <consortium name="The Broad Institute Genomics Platform"/>
            <consortium name="The Broad Institute Genome Sequencing Center for Infectious Disease"/>
            <person name="Wu L."/>
            <person name="Ma J."/>
        </authorList>
    </citation>
    <scope>NUCLEOTIDE SEQUENCE [LARGE SCALE GENOMIC DNA]</scope>
    <source>
        <strain evidence="4">LMG 24813</strain>
    </source>
</reference>